<evidence type="ECO:0000313" key="2">
    <source>
        <dbReference type="Proteomes" id="UP000216052"/>
    </source>
</evidence>
<organism evidence="1 2">
    <name type="scientific">Sporomusa acidovorans (strain ATCC 49682 / DSM 3132 / Mol)</name>
    <dbReference type="NCBI Taxonomy" id="1123286"/>
    <lineage>
        <taxon>Bacteria</taxon>
        <taxon>Bacillati</taxon>
        <taxon>Bacillota</taxon>
        <taxon>Negativicutes</taxon>
        <taxon>Selenomonadales</taxon>
        <taxon>Sporomusaceae</taxon>
        <taxon>Sporomusa</taxon>
    </lineage>
</organism>
<dbReference type="EMBL" id="CP155571">
    <property type="protein sequence ID" value="XFO72120.1"/>
    <property type="molecule type" value="Genomic_DNA"/>
</dbReference>
<accession>A0ABZ3J1P5</accession>
<gene>
    <name evidence="1" type="ORF">SPACI_021660</name>
</gene>
<dbReference type="Proteomes" id="UP000216052">
    <property type="component" value="Chromosome"/>
</dbReference>
<dbReference type="RefSeq" id="WP_093795265.1">
    <property type="nucleotide sequence ID" value="NZ_CP155571.1"/>
</dbReference>
<name>A0ABZ3J1P5_SPOA4</name>
<protein>
    <submittedName>
        <fullName evidence="1">Uncharacterized protein</fullName>
    </submittedName>
</protein>
<sequence>MKKATRKISIVIVTVLEGFNRKARKKANLTAESARLASKLSTRKIFDCLEEGNRGLPSYGISIGHFLLITPNVSSFLIKLYHKKSILPIFLYEYFLEKEQAKAIARAIYVLLDLPIDGVKKRASRFLVSWQI</sequence>
<reference evidence="1" key="1">
    <citation type="submission" date="2024-05" db="EMBL/GenBank/DDBJ databases">
        <title>Isolation and characterization of Sporomusa carbonis sp. nov., a carboxydotrophic hydrogenogen in the genus of Sporomusa isolated from a charcoal burning pile.</title>
        <authorList>
            <person name="Boeer T."/>
            <person name="Rosenbaum F."/>
            <person name="Eysell L."/>
            <person name="Mueller V."/>
            <person name="Daniel R."/>
            <person name="Poehlein A."/>
        </authorList>
    </citation>
    <scope>NUCLEOTIDE SEQUENCE [LARGE SCALE GENOMIC DNA]</scope>
    <source>
        <strain evidence="1">DSM 3132</strain>
    </source>
</reference>
<evidence type="ECO:0000313" key="1">
    <source>
        <dbReference type="EMBL" id="XFO72120.1"/>
    </source>
</evidence>
<keyword evidence="2" id="KW-1185">Reference proteome</keyword>
<proteinExistence type="predicted"/>